<gene>
    <name evidence="3" type="ORF">SAMN05216223_102129</name>
</gene>
<evidence type="ECO:0000313" key="4">
    <source>
        <dbReference type="Proteomes" id="UP000236754"/>
    </source>
</evidence>
<keyword evidence="2" id="KW-0472">Membrane</keyword>
<reference evidence="3 4" key="1">
    <citation type="submission" date="2016-10" db="EMBL/GenBank/DDBJ databases">
        <authorList>
            <person name="de Groot N.N."/>
        </authorList>
    </citation>
    <scope>NUCLEOTIDE SEQUENCE [LARGE SCALE GENOMIC DNA]</scope>
    <source>
        <strain evidence="3 4">CGMCC 4.2023</strain>
    </source>
</reference>
<name>A0A1H5V3I5_9ACTN</name>
<organism evidence="3 4">
    <name type="scientific">Actinacidiphila yanglinensis</name>
    <dbReference type="NCBI Taxonomy" id="310779"/>
    <lineage>
        <taxon>Bacteria</taxon>
        <taxon>Bacillati</taxon>
        <taxon>Actinomycetota</taxon>
        <taxon>Actinomycetes</taxon>
        <taxon>Kitasatosporales</taxon>
        <taxon>Streptomycetaceae</taxon>
        <taxon>Actinacidiphila</taxon>
    </lineage>
</organism>
<dbReference type="EMBL" id="FNVU01000002">
    <property type="protein sequence ID" value="SEF81740.1"/>
    <property type="molecule type" value="Genomic_DNA"/>
</dbReference>
<dbReference type="Proteomes" id="UP000236754">
    <property type="component" value="Unassembled WGS sequence"/>
</dbReference>
<dbReference type="AlphaFoldDB" id="A0A1H5V3I5"/>
<sequence>MATGTTSSTPSSTPPGTPPSTSPAGPARIAHGVGSPGRAAISAPHLRTDRWWLPPLVSALGLAAFIGYSTWRAFANTHYYAAPYVSPFYSPCLASNCTDMNGGADWHLFGNWWGLSPALLVLIFPLGFRLTCYYYRKTYYRAFWLSPPACAVAEPHASYTGETRLPLILQNIHRYFFYLAVVVAGILSYDTVLAFRDPHGNWGHAGLGTLVLLVNIILIWAYTLSCHSCRHIIGGKLRHFSAHPVRYRMWGWVGVLNGRHMLLAWSSLISVGVADLYVYLVSSGAFDDPRFF</sequence>
<protein>
    <recommendedName>
        <fullName evidence="5">Integral membrane protein</fullName>
    </recommendedName>
</protein>
<accession>A0A1H5V3I5</accession>
<feature type="transmembrane region" description="Helical" evidence="2">
    <location>
        <begin position="262"/>
        <end position="282"/>
    </location>
</feature>
<evidence type="ECO:0000313" key="3">
    <source>
        <dbReference type="EMBL" id="SEF81740.1"/>
    </source>
</evidence>
<keyword evidence="4" id="KW-1185">Reference proteome</keyword>
<evidence type="ECO:0000256" key="1">
    <source>
        <dbReference type="SAM" id="MobiDB-lite"/>
    </source>
</evidence>
<feature type="transmembrane region" description="Helical" evidence="2">
    <location>
        <begin position="51"/>
        <end position="71"/>
    </location>
</feature>
<feature type="transmembrane region" description="Helical" evidence="2">
    <location>
        <begin position="175"/>
        <end position="196"/>
    </location>
</feature>
<feature type="transmembrane region" description="Helical" evidence="2">
    <location>
        <begin position="202"/>
        <end position="222"/>
    </location>
</feature>
<feature type="region of interest" description="Disordered" evidence="1">
    <location>
        <begin position="1"/>
        <end position="29"/>
    </location>
</feature>
<feature type="compositionally biased region" description="Pro residues" evidence="1">
    <location>
        <begin position="12"/>
        <end position="21"/>
    </location>
</feature>
<feature type="transmembrane region" description="Helical" evidence="2">
    <location>
        <begin position="112"/>
        <end position="135"/>
    </location>
</feature>
<evidence type="ECO:0008006" key="5">
    <source>
        <dbReference type="Google" id="ProtNLM"/>
    </source>
</evidence>
<proteinExistence type="predicted"/>
<keyword evidence="2" id="KW-0812">Transmembrane</keyword>
<keyword evidence="2" id="KW-1133">Transmembrane helix</keyword>
<dbReference type="RefSeq" id="WP_407642779.1">
    <property type="nucleotide sequence ID" value="NZ_FNVU01000002.1"/>
</dbReference>
<feature type="compositionally biased region" description="Low complexity" evidence="1">
    <location>
        <begin position="1"/>
        <end position="11"/>
    </location>
</feature>
<evidence type="ECO:0000256" key="2">
    <source>
        <dbReference type="SAM" id="Phobius"/>
    </source>
</evidence>